<keyword evidence="2" id="KW-1185">Reference proteome</keyword>
<evidence type="ECO:0000313" key="2">
    <source>
        <dbReference type="Proteomes" id="UP000653797"/>
    </source>
</evidence>
<evidence type="ECO:0000313" key="1">
    <source>
        <dbReference type="EMBL" id="MBD2754252.1"/>
    </source>
</evidence>
<sequence>MHHTPVGLTGQLILGATDHSSVLLGGPGQIKLTNNTGADQIDYFQQ</sequence>
<organism evidence="1 2">
    <name type="scientific">Spirosoma validum</name>
    <dbReference type="NCBI Taxonomy" id="2771355"/>
    <lineage>
        <taxon>Bacteria</taxon>
        <taxon>Pseudomonadati</taxon>
        <taxon>Bacteroidota</taxon>
        <taxon>Cytophagia</taxon>
        <taxon>Cytophagales</taxon>
        <taxon>Cytophagaceae</taxon>
        <taxon>Spirosoma</taxon>
    </lineage>
</organism>
<dbReference type="EMBL" id="JACXAA010000005">
    <property type="protein sequence ID" value="MBD2754252.1"/>
    <property type="molecule type" value="Genomic_DNA"/>
</dbReference>
<dbReference type="AlphaFoldDB" id="A0A927GDX7"/>
<proteinExistence type="predicted"/>
<comment type="caution">
    <text evidence="1">The sequence shown here is derived from an EMBL/GenBank/DDBJ whole genome shotgun (WGS) entry which is preliminary data.</text>
</comment>
<name>A0A927GDX7_9BACT</name>
<reference evidence="1" key="1">
    <citation type="submission" date="2020-09" db="EMBL/GenBank/DDBJ databases">
        <authorList>
            <person name="Kim M.K."/>
        </authorList>
    </citation>
    <scope>NUCLEOTIDE SEQUENCE</scope>
    <source>
        <strain evidence="1">BT704</strain>
    </source>
</reference>
<protein>
    <submittedName>
        <fullName evidence="1">Uncharacterized protein</fullName>
    </submittedName>
</protein>
<dbReference type="RefSeq" id="WP_191039891.1">
    <property type="nucleotide sequence ID" value="NZ_JACXAA010000005.1"/>
</dbReference>
<accession>A0A927GDX7</accession>
<gene>
    <name evidence="1" type="ORF">IC230_15190</name>
</gene>
<dbReference type="Proteomes" id="UP000653797">
    <property type="component" value="Unassembled WGS sequence"/>
</dbReference>